<protein>
    <submittedName>
        <fullName evidence="9">Methyl-accepting chemotaxis sensory transducer</fullName>
    </submittedName>
</protein>
<evidence type="ECO:0000256" key="5">
    <source>
        <dbReference type="SAM" id="Phobius"/>
    </source>
</evidence>
<dbReference type="InterPro" id="IPR013587">
    <property type="entry name" value="Nitrate/nitrite_sensing"/>
</dbReference>
<sequence length="660" mass="70515">MKLASISQRLVLLVMVPLAALIFLASFLIIQAYTSYQNSVQTHQLMSLSVSAGNLIHTLQIERGATAGFLQSKGQKFSDVLPDMRQKTSERLAELSKEVAMIDSAQMPKLVDAVSQAQNSLNRLAEIRRRASDFSLTVPEEVAYYTGTISQLIDAMGVGVGSNSDASVSQQMIAYLSFLRAKENAGQERALVTAVFAANKITPAQYRTILSKINHQDAYLNDFRSIASPALKAALASVLAGAAEKEVAAYREILISKSSEGDFGVEPTQWFKTISMKIDGLHATEELITNQINTDAAAFQNASRTQLTAVLLGGLLAILTTIVVSYWVAKSIGTPLNDMVIFTEKAIANNDFSGKVPERGASEVIRAGKALNQLIDKFRKIILETKQSSEQITAAAHGLAVSSNEVRENSIVQSSAAESVAAAVEESSVSLSETASNAQAAAELVIQARQDSENAGKIMQETVIKMDDVAKLIRDSGDSVQHLDESSKKIGNIVKVIKEIADQTNLLALNAAIEAARAGEQGRGFAVVADEVRKLAERTGSATGEIAALIKAIQDDIGGAVVSMQQANMNAASSLALVNQSANALQQIDQDDVEVSNDVMSISNALAEQDAAIRQIAVNIEQIAQMTESNNNVSVANSTTAAELDMLALQLRNSVAVYRV</sequence>
<keyword evidence="5" id="KW-1133">Transmembrane helix</keyword>
<dbReference type="EMBL" id="CP002159">
    <property type="protein sequence ID" value="ADL54807.1"/>
    <property type="molecule type" value="Genomic_DNA"/>
</dbReference>
<evidence type="ECO:0000313" key="9">
    <source>
        <dbReference type="EMBL" id="ADL54807.1"/>
    </source>
</evidence>
<keyword evidence="10" id="KW-1185">Reference proteome</keyword>
<evidence type="ECO:0000259" key="8">
    <source>
        <dbReference type="PROSITE" id="PS50906"/>
    </source>
</evidence>
<dbReference type="SMART" id="SM00283">
    <property type="entry name" value="MA"/>
    <property type="match status" value="1"/>
</dbReference>
<comment type="similarity">
    <text evidence="3">Belongs to the methyl-accepting chemotaxis (MCP) protein family.</text>
</comment>
<evidence type="ECO:0000259" key="7">
    <source>
        <dbReference type="PROSITE" id="PS50885"/>
    </source>
</evidence>
<keyword evidence="2 4" id="KW-0807">Transducer</keyword>
<proteinExistence type="inferred from homology"/>
<dbReference type="GO" id="GO:0016020">
    <property type="term" value="C:membrane"/>
    <property type="evidence" value="ECO:0007669"/>
    <property type="project" value="UniProtKB-SubCell"/>
</dbReference>
<dbReference type="OrthoDB" id="9782798at2"/>
<feature type="transmembrane region" description="Helical" evidence="5">
    <location>
        <begin position="307"/>
        <end position="329"/>
    </location>
</feature>
<evidence type="ECO:0000256" key="4">
    <source>
        <dbReference type="PROSITE-ProRule" id="PRU00284"/>
    </source>
</evidence>
<dbReference type="PROSITE" id="PS50906">
    <property type="entry name" value="NIT"/>
    <property type="match status" value="1"/>
</dbReference>
<dbReference type="RefSeq" id="WP_013292748.1">
    <property type="nucleotide sequence ID" value="NC_014394.1"/>
</dbReference>
<comment type="subcellular location">
    <subcellularLocation>
        <location evidence="1">Membrane</location>
    </subcellularLocation>
</comment>
<dbReference type="SUPFAM" id="SSF58104">
    <property type="entry name" value="Methyl-accepting chemotaxis protein (MCP) signaling domain"/>
    <property type="match status" value="1"/>
</dbReference>
<accession>D9SDQ0</accession>
<dbReference type="Gene3D" id="1.10.287.950">
    <property type="entry name" value="Methyl-accepting chemotaxis protein"/>
    <property type="match status" value="1"/>
</dbReference>
<dbReference type="eggNOG" id="COG0840">
    <property type="taxonomic scope" value="Bacteria"/>
</dbReference>
<dbReference type="HOGENOM" id="CLU_000445_107_27_4"/>
<feature type="domain" description="HAMP" evidence="7">
    <location>
        <begin position="345"/>
        <end position="383"/>
    </location>
</feature>
<dbReference type="PROSITE" id="PS50885">
    <property type="entry name" value="HAMP"/>
    <property type="match status" value="1"/>
</dbReference>
<evidence type="ECO:0000256" key="1">
    <source>
        <dbReference type="ARBA" id="ARBA00004370"/>
    </source>
</evidence>
<dbReference type="GO" id="GO:0007165">
    <property type="term" value="P:signal transduction"/>
    <property type="evidence" value="ECO:0007669"/>
    <property type="project" value="UniProtKB-KW"/>
</dbReference>
<dbReference type="InterPro" id="IPR004089">
    <property type="entry name" value="MCPsignal_dom"/>
</dbReference>
<evidence type="ECO:0000256" key="3">
    <source>
        <dbReference type="ARBA" id="ARBA00029447"/>
    </source>
</evidence>
<gene>
    <name evidence="9" type="ordered locus">Galf_0771</name>
</gene>
<dbReference type="AlphaFoldDB" id="D9SDQ0"/>
<dbReference type="Pfam" id="PF08376">
    <property type="entry name" value="NIT"/>
    <property type="match status" value="1"/>
</dbReference>
<organism evidence="9 10">
    <name type="scientific">Gallionella capsiferriformans (strain ES-2)</name>
    <name type="common">Gallionella ferruginea capsiferriformans (strain ES-2)</name>
    <dbReference type="NCBI Taxonomy" id="395494"/>
    <lineage>
        <taxon>Bacteria</taxon>
        <taxon>Pseudomonadati</taxon>
        <taxon>Pseudomonadota</taxon>
        <taxon>Betaproteobacteria</taxon>
        <taxon>Nitrosomonadales</taxon>
        <taxon>Gallionellaceae</taxon>
        <taxon>Gallionella</taxon>
    </lineage>
</organism>
<keyword evidence="5" id="KW-0812">Transmembrane</keyword>
<dbReference type="FunFam" id="1.10.287.950:FF:000001">
    <property type="entry name" value="Methyl-accepting chemotaxis sensory transducer"/>
    <property type="match status" value="1"/>
</dbReference>
<evidence type="ECO:0000313" key="10">
    <source>
        <dbReference type="Proteomes" id="UP000001235"/>
    </source>
</evidence>
<feature type="domain" description="Methyl-accepting transducer" evidence="6">
    <location>
        <begin position="388"/>
        <end position="624"/>
    </location>
</feature>
<dbReference type="Proteomes" id="UP000001235">
    <property type="component" value="Chromosome"/>
</dbReference>
<evidence type="ECO:0000256" key="2">
    <source>
        <dbReference type="ARBA" id="ARBA00023224"/>
    </source>
</evidence>
<dbReference type="CDD" id="cd11386">
    <property type="entry name" value="MCP_signal"/>
    <property type="match status" value="1"/>
</dbReference>
<feature type="domain" description="NIT" evidence="8">
    <location>
        <begin position="50"/>
        <end position="299"/>
    </location>
</feature>
<dbReference type="PANTHER" id="PTHR32089:SF112">
    <property type="entry name" value="LYSOZYME-LIKE PROTEIN-RELATED"/>
    <property type="match status" value="1"/>
</dbReference>
<dbReference type="KEGG" id="gca:Galf_0771"/>
<dbReference type="PROSITE" id="PS50111">
    <property type="entry name" value="CHEMOTAXIS_TRANSDUC_2"/>
    <property type="match status" value="1"/>
</dbReference>
<dbReference type="GO" id="GO:0006935">
    <property type="term" value="P:chemotaxis"/>
    <property type="evidence" value="ECO:0007669"/>
    <property type="project" value="UniProtKB-ARBA"/>
</dbReference>
<dbReference type="InterPro" id="IPR010910">
    <property type="entry name" value="Nitrate/nitrite_sensing_bac"/>
</dbReference>
<name>D9SDQ0_GALCS</name>
<dbReference type="STRING" id="395494.Galf_0771"/>
<dbReference type="Pfam" id="PF00015">
    <property type="entry name" value="MCPsignal"/>
    <property type="match status" value="1"/>
</dbReference>
<dbReference type="PANTHER" id="PTHR32089">
    <property type="entry name" value="METHYL-ACCEPTING CHEMOTAXIS PROTEIN MCPB"/>
    <property type="match status" value="1"/>
</dbReference>
<evidence type="ECO:0000259" key="6">
    <source>
        <dbReference type="PROSITE" id="PS50111"/>
    </source>
</evidence>
<dbReference type="InterPro" id="IPR003660">
    <property type="entry name" value="HAMP_dom"/>
</dbReference>
<reference evidence="9 10" key="1">
    <citation type="submission" date="2010-08" db="EMBL/GenBank/DDBJ databases">
        <title>Complete sequence of Gallionella capsiferriformans ES-2.</title>
        <authorList>
            <consortium name="US DOE Joint Genome Institute"/>
            <person name="Lucas S."/>
            <person name="Copeland A."/>
            <person name="Lapidus A."/>
            <person name="Cheng J.-F."/>
            <person name="Bruce D."/>
            <person name="Goodwin L."/>
            <person name="Pitluck S."/>
            <person name="Chertkov O."/>
            <person name="Davenport K.W."/>
            <person name="Detter J.C."/>
            <person name="Han C."/>
            <person name="Tapia R."/>
            <person name="Land M."/>
            <person name="Hauser L."/>
            <person name="Chang Y.-J."/>
            <person name="Jeffries C."/>
            <person name="Kyrpides N."/>
            <person name="Ivanova N."/>
            <person name="Mikhailova N."/>
            <person name="Shelobolina E.S."/>
            <person name="Picardal F."/>
            <person name="Roden E."/>
            <person name="Emerson D."/>
            <person name="Woyke T."/>
        </authorList>
    </citation>
    <scope>NUCLEOTIDE SEQUENCE [LARGE SCALE GENOMIC DNA]</scope>
    <source>
        <strain evidence="9 10">ES-2</strain>
    </source>
</reference>
<keyword evidence="5" id="KW-0472">Membrane</keyword>